<dbReference type="SUPFAM" id="SSF48452">
    <property type="entry name" value="TPR-like"/>
    <property type="match status" value="1"/>
</dbReference>
<dbReference type="EnsemblBacteria" id="AAP99184">
    <property type="protein sequence ID" value="AAP99184"/>
    <property type="gene ID" value="Pro_0138"/>
</dbReference>
<dbReference type="Gene3D" id="1.25.40.10">
    <property type="entry name" value="Tetratricopeptide repeat domain"/>
    <property type="match status" value="1"/>
</dbReference>
<keyword evidence="2" id="KW-1185">Reference proteome</keyword>
<dbReference type="OrthoDB" id="423802at2"/>
<dbReference type="AlphaFoldDB" id="Q7VE75"/>
<dbReference type="Proteomes" id="UP000001420">
    <property type="component" value="Chromosome"/>
</dbReference>
<dbReference type="eggNOG" id="COG3063">
    <property type="taxonomic scope" value="Bacteria"/>
</dbReference>
<evidence type="ECO:0000313" key="1">
    <source>
        <dbReference type="EMBL" id="AAP99184.1"/>
    </source>
</evidence>
<sequence>MDSVNESLFDSAMSRYKSGADASEVIKDFVSITNAAPNQSSGWTCLSWLQLLCDQQYEALKSARIAVKLNAQDPQSRINLSVALLETNSKGVREHIEFVKRALLLVPELQEELKESIEDGLNRKPNWDALKKIQVWLDL</sequence>
<name>Q7VE75_PROMA</name>
<dbReference type="InterPro" id="IPR011990">
    <property type="entry name" value="TPR-like_helical_dom_sf"/>
</dbReference>
<dbReference type="EMBL" id="AE017126">
    <property type="protein sequence ID" value="AAP99184.1"/>
    <property type="molecule type" value="Genomic_DNA"/>
</dbReference>
<organism evidence="1 2">
    <name type="scientific">Prochlorococcus marinus (strain SARG / CCMP1375 / SS120)</name>
    <dbReference type="NCBI Taxonomy" id="167539"/>
    <lineage>
        <taxon>Bacteria</taxon>
        <taxon>Bacillati</taxon>
        <taxon>Cyanobacteriota</taxon>
        <taxon>Cyanophyceae</taxon>
        <taxon>Synechococcales</taxon>
        <taxon>Prochlorococcaceae</taxon>
        <taxon>Prochlorococcus</taxon>
    </lineage>
</organism>
<gene>
    <name evidence="1" type="ordered locus">Pro_0138</name>
</gene>
<protein>
    <submittedName>
        <fullName evidence="1">TPR-repeat protein, specific for cyanobacteria</fullName>
    </submittedName>
</protein>
<dbReference type="STRING" id="167539.Pro_0138"/>
<accession>Q7VE75</accession>
<dbReference type="KEGG" id="pma:Pro_0138"/>
<proteinExistence type="predicted"/>
<dbReference type="HOGENOM" id="CLU_1814111_0_0_3"/>
<dbReference type="PATRIC" id="fig|167539.5.peg.144"/>
<evidence type="ECO:0000313" key="2">
    <source>
        <dbReference type="Proteomes" id="UP000001420"/>
    </source>
</evidence>
<reference evidence="1 2" key="1">
    <citation type="journal article" date="2003" name="Proc. Natl. Acad. Sci. U.S.A.">
        <title>Genome sequence of the cyanobacterium Prochlorococcus marinus SS120, a nearly minimal oxyphototrophic genome.</title>
        <authorList>
            <person name="Dufresne A."/>
            <person name="Salanoubat M."/>
            <person name="Partensky F."/>
            <person name="Artiguenave F."/>
            <person name="Axmann I.M."/>
            <person name="Barbe V."/>
            <person name="Duprat S."/>
            <person name="Galperin M.Y."/>
            <person name="Koonin E.V."/>
            <person name="Le Gall F."/>
            <person name="Makarova K.S."/>
            <person name="Ostrowski M."/>
            <person name="Oztas S."/>
            <person name="Robert C."/>
            <person name="Rogozin I.B."/>
            <person name="Scanlan D.J."/>
            <person name="Tandeau de Marsac N."/>
            <person name="Weissenbach J."/>
            <person name="Wincker P."/>
            <person name="Wolf Y.I."/>
            <person name="Hess W.R."/>
        </authorList>
    </citation>
    <scope>NUCLEOTIDE SEQUENCE [LARGE SCALE GENOMIC DNA]</scope>
    <source>
        <strain evidence="2">SARG / CCMP1375 / SS120</strain>
    </source>
</reference>
<dbReference type="RefSeq" id="WP_011124293.1">
    <property type="nucleotide sequence ID" value="NC_005042.1"/>
</dbReference>